<dbReference type="InterPro" id="IPR033900">
    <property type="entry name" value="Gram_neg_porin_domain"/>
</dbReference>
<reference evidence="13 14" key="1">
    <citation type="submission" date="2018-03" db="EMBL/GenBank/DDBJ databases">
        <authorList>
            <person name="Keele B.F."/>
        </authorList>
    </citation>
    <scope>NUCLEOTIDE SEQUENCE [LARGE SCALE GENOMIC DNA]</scope>
    <source>
        <strain evidence="13 14">AU19729</strain>
    </source>
</reference>
<comment type="subcellular location">
    <subcellularLocation>
        <location evidence="1">Cell outer membrane</location>
        <topology evidence="1">Multi-pass membrane protein</topology>
    </subcellularLocation>
</comment>
<name>A0A2S9MNF0_9BURK</name>
<protein>
    <submittedName>
        <fullName evidence="13">Porin</fullName>
    </submittedName>
</protein>
<dbReference type="Proteomes" id="UP000238982">
    <property type="component" value="Unassembled WGS sequence"/>
</dbReference>
<keyword evidence="7" id="KW-0406">Ion transport</keyword>
<keyword evidence="4" id="KW-1134">Transmembrane beta strand</keyword>
<feature type="domain" description="Porin" evidence="12">
    <location>
        <begin position="88"/>
        <end position="437"/>
    </location>
</feature>
<evidence type="ECO:0000256" key="9">
    <source>
        <dbReference type="ARBA" id="ARBA00023136"/>
    </source>
</evidence>
<dbReference type="GO" id="GO:0009279">
    <property type="term" value="C:cell outer membrane"/>
    <property type="evidence" value="ECO:0007669"/>
    <property type="project" value="UniProtKB-SubCell"/>
</dbReference>
<evidence type="ECO:0000256" key="3">
    <source>
        <dbReference type="ARBA" id="ARBA00022448"/>
    </source>
</evidence>
<evidence type="ECO:0000313" key="14">
    <source>
        <dbReference type="Proteomes" id="UP000238982"/>
    </source>
</evidence>
<dbReference type="PANTHER" id="PTHR34501:SF9">
    <property type="entry name" value="MAJOR OUTER MEMBRANE PROTEIN P.IA"/>
    <property type="match status" value="1"/>
</dbReference>
<proteinExistence type="predicted"/>
<comment type="caution">
    <text evidence="13">The sequence shown here is derived from an EMBL/GenBank/DDBJ whole genome shotgun (WGS) entry which is preliminary data.</text>
</comment>
<dbReference type="PRINTS" id="PR00184">
    <property type="entry name" value="NEISSPPORIN"/>
</dbReference>
<keyword evidence="6" id="KW-0732">Signal</keyword>
<evidence type="ECO:0000256" key="4">
    <source>
        <dbReference type="ARBA" id="ARBA00022452"/>
    </source>
</evidence>
<evidence type="ECO:0000256" key="6">
    <source>
        <dbReference type="ARBA" id="ARBA00022729"/>
    </source>
</evidence>
<dbReference type="PRINTS" id="PR00182">
    <property type="entry name" value="ECOLNEIPORIN"/>
</dbReference>
<evidence type="ECO:0000259" key="12">
    <source>
        <dbReference type="Pfam" id="PF13609"/>
    </source>
</evidence>
<comment type="subunit">
    <text evidence="2">Homotrimer.</text>
</comment>
<evidence type="ECO:0000256" key="2">
    <source>
        <dbReference type="ARBA" id="ARBA00011233"/>
    </source>
</evidence>
<keyword evidence="9" id="KW-0472">Membrane</keyword>
<dbReference type="InterPro" id="IPR023614">
    <property type="entry name" value="Porin_dom_sf"/>
</dbReference>
<dbReference type="GO" id="GO:0034220">
    <property type="term" value="P:monoatomic ion transmembrane transport"/>
    <property type="evidence" value="ECO:0007669"/>
    <property type="project" value="InterPro"/>
</dbReference>
<organism evidence="13 14">
    <name type="scientific">Burkholderia multivorans</name>
    <dbReference type="NCBI Taxonomy" id="87883"/>
    <lineage>
        <taxon>Bacteria</taxon>
        <taxon>Pseudomonadati</taxon>
        <taxon>Pseudomonadota</taxon>
        <taxon>Betaproteobacteria</taxon>
        <taxon>Burkholderiales</taxon>
        <taxon>Burkholderiaceae</taxon>
        <taxon>Burkholderia</taxon>
        <taxon>Burkholderia cepacia complex</taxon>
    </lineage>
</organism>
<dbReference type="GO" id="GO:0015288">
    <property type="term" value="F:porin activity"/>
    <property type="evidence" value="ECO:0007669"/>
    <property type="project" value="UniProtKB-KW"/>
</dbReference>
<keyword evidence="5" id="KW-0812">Transmembrane</keyword>
<evidence type="ECO:0000256" key="5">
    <source>
        <dbReference type="ARBA" id="ARBA00022692"/>
    </source>
</evidence>
<dbReference type="EMBL" id="PVGH01000060">
    <property type="protein sequence ID" value="PRF60296.1"/>
    <property type="molecule type" value="Genomic_DNA"/>
</dbReference>
<dbReference type="InterPro" id="IPR050298">
    <property type="entry name" value="Gram-neg_bact_OMP"/>
</dbReference>
<feature type="region of interest" description="Disordered" evidence="11">
    <location>
        <begin position="38"/>
        <end position="75"/>
    </location>
</feature>
<evidence type="ECO:0000313" key="13">
    <source>
        <dbReference type="EMBL" id="PRF60296.1"/>
    </source>
</evidence>
<dbReference type="GO" id="GO:0046930">
    <property type="term" value="C:pore complex"/>
    <property type="evidence" value="ECO:0007669"/>
    <property type="project" value="UniProtKB-KW"/>
</dbReference>
<dbReference type="Gene3D" id="2.40.160.10">
    <property type="entry name" value="Porin"/>
    <property type="match status" value="1"/>
</dbReference>
<evidence type="ECO:0000256" key="1">
    <source>
        <dbReference type="ARBA" id="ARBA00004571"/>
    </source>
</evidence>
<keyword evidence="8" id="KW-0626">Porin</keyword>
<evidence type="ECO:0000256" key="8">
    <source>
        <dbReference type="ARBA" id="ARBA00023114"/>
    </source>
</evidence>
<evidence type="ECO:0000256" key="7">
    <source>
        <dbReference type="ARBA" id="ARBA00023065"/>
    </source>
</evidence>
<dbReference type="CDD" id="cd00342">
    <property type="entry name" value="gram_neg_porins"/>
    <property type="match status" value="1"/>
</dbReference>
<evidence type="ECO:0000256" key="11">
    <source>
        <dbReference type="SAM" id="MobiDB-lite"/>
    </source>
</evidence>
<dbReference type="AlphaFoldDB" id="A0A2S9MNF0"/>
<keyword evidence="3" id="KW-0813">Transport</keyword>
<dbReference type="SUPFAM" id="SSF56935">
    <property type="entry name" value="Porins"/>
    <property type="match status" value="1"/>
</dbReference>
<dbReference type="PANTHER" id="PTHR34501">
    <property type="entry name" value="PROTEIN YDDL-RELATED"/>
    <property type="match status" value="1"/>
</dbReference>
<dbReference type="Pfam" id="PF13609">
    <property type="entry name" value="Porin_4"/>
    <property type="match status" value="1"/>
</dbReference>
<feature type="compositionally biased region" description="Low complexity" evidence="11">
    <location>
        <begin position="59"/>
        <end position="73"/>
    </location>
</feature>
<gene>
    <name evidence="13" type="ORF">C6Q15_15305</name>
</gene>
<sequence length="471" mass="49745">MRAAHDCARSCRRPFLCSRLIARRAIFNNARSIRRSAADAPAGFAPGQRQEHTMHSNQTTSRTRTRSCTTSSTRRARRTRGIAGALVAACTASIAPTAAQAQSSVALYGLIDTSITYANNQRTHGAGSPGSGNVAMTSGALNAARWGLRGREDLGGGLAAVFTLENGFSGTTGALSQKGVDLFGRQAWIGLRSNTAGTLTFGRQYDLILDFVTPLGASGPGWGGNLAVHPYDNDDSNRNIRINHAVKYTSPTYRGLTFGAMYGFSNTAGAFSNNAAWSAGLSYANGPLKLGAGYLKISRDRHAPNPDGALSTVDGSATITGGNQQIWALAARYAFGPHSVGAAWSHSATDGVTGVLQGSGIAPLKGESLVFDNFSVDARYFATAAFSVSAAYTYTMGRFDTRAGQTRPKWNQLVAQADYAFSKRTDVYLEGVYQRVSGGNGNPAFNATVWTLTPSANGNQVVVALGLRHKF</sequence>
<dbReference type="InterPro" id="IPR001702">
    <property type="entry name" value="Porin_Gram-ve"/>
</dbReference>
<dbReference type="InterPro" id="IPR002299">
    <property type="entry name" value="Porin_Neis"/>
</dbReference>
<keyword evidence="10" id="KW-0998">Cell outer membrane</keyword>
<accession>A0A2S9MNF0</accession>
<evidence type="ECO:0000256" key="10">
    <source>
        <dbReference type="ARBA" id="ARBA00023237"/>
    </source>
</evidence>